<dbReference type="InterPro" id="IPR011013">
    <property type="entry name" value="Gal_mutarotase_sf_dom"/>
</dbReference>
<dbReference type="Proteomes" id="UP000317214">
    <property type="component" value="Chromosome"/>
</dbReference>
<dbReference type="Pfam" id="PF01263">
    <property type="entry name" value="Aldose_epim"/>
    <property type="match status" value="1"/>
</dbReference>
<dbReference type="CDD" id="cd09024">
    <property type="entry name" value="Aldose_epim_lacX"/>
    <property type="match status" value="1"/>
</dbReference>
<dbReference type="GO" id="GO:0005975">
    <property type="term" value="P:carbohydrate metabolic process"/>
    <property type="evidence" value="ECO:0007669"/>
    <property type="project" value="InterPro"/>
</dbReference>
<organism evidence="1 2">
    <name type="scientific">Neokomagataea tanensis</name>
    <dbReference type="NCBI Taxonomy" id="661191"/>
    <lineage>
        <taxon>Bacteria</taxon>
        <taxon>Pseudomonadati</taxon>
        <taxon>Pseudomonadota</taxon>
        <taxon>Alphaproteobacteria</taxon>
        <taxon>Acetobacterales</taxon>
        <taxon>Acetobacteraceae</taxon>
        <taxon>Neokomagataea</taxon>
    </lineage>
</organism>
<dbReference type="SUPFAM" id="SSF74650">
    <property type="entry name" value="Galactose mutarotase-like"/>
    <property type="match status" value="1"/>
</dbReference>
<gene>
    <name evidence="1" type="ORF">D5366_09210</name>
</gene>
<sequence>MISDASHEFKNNRLCATVAAHGAELQRLQYTSTLGQQREMLWEGTDPWARHSPILFPIVGKLPDDCATLDGQIIRMSQHGFARDCRFDWVERTETSCTLELRDNAETRAFFPRKFILRVKYTLENDTINIIYSVINTDEYYLPMSIGAHPAFKWPIIPDTPKTQHRLIFSHNEEKPTGRLKKDGLVLKCSPSPVIKREVALSEDLFQEGAIIFEALSSRELQFVTSSGEGLEMSWTNLPSLGLWMIPGSNFLCIEPWQGYATPAGFKGDFTDKPGLISIPPREQWEAQWKVRGIG</sequence>
<keyword evidence="2" id="KW-1185">Reference proteome</keyword>
<dbReference type="InterPro" id="IPR014718">
    <property type="entry name" value="GH-type_carb-bd"/>
</dbReference>
<accession>A0A4Y6V5L7</accession>
<dbReference type="InterPro" id="IPR037481">
    <property type="entry name" value="LacX"/>
</dbReference>
<evidence type="ECO:0000313" key="1">
    <source>
        <dbReference type="EMBL" id="QDH25359.1"/>
    </source>
</evidence>
<name>A0A4Y6V5L7_9PROT</name>
<dbReference type="GO" id="GO:0016853">
    <property type="term" value="F:isomerase activity"/>
    <property type="evidence" value="ECO:0007669"/>
    <property type="project" value="InterPro"/>
</dbReference>
<proteinExistence type="predicted"/>
<dbReference type="Gene3D" id="2.70.98.10">
    <property type="match status" value="1"/>
</dbReference>
<evidence type="ECO:0000313" key="2">
    <source>
        <dbReference type="Proteomes" id="UP000317214"/>
    </source>
</evidence>
<protein>
    <submittedName>
        <fullName evidence="1">Aldose 1-epimerase family protein</fullName>
    </submittedName>
</protein>
<reference evidence="1 2" key="1">
    <citation type="submission" date="2018-09" db="EMBL/GenBank/DDBJ databases">
        <title>The complete genome sequence of Neokomagataea tanensis NBRC 106556(T).</title>
        <authorList>
            <person name="Chua K.-O."/>
            <person name="See-Too W.-S."/>
            <person name="Hong K.-W."/>
            <person name="Yin W.-F."/>
            <person name="Chan K.-G."/>
        </authorList>
    </citation>
    <scope>NUCLEOTIDE SEQUENCE [LARGE SCALE GENOMIC DNA]</scope>
    <source>
        <strain evidence="2">AH13 \ NBRC 106556</strain>
    </source>
</reference>
<dbReference type="KEGG" id="ntn:D5366_09210"/>
<dbReference type="InterPro" id="IPR008183">
    <property type="entry name" value="Aldose_1/G6P_1-epimerase"/>
</dbReference>
<dbReference type="AlphaFoldDB" id="A0A4Y6V5L7"/>
<dbReference type="OrthoDB" id="9795355at2"/>
<dbReference type="GO" id="GO:0030246">
    <property type="term" value="F:carbohydrate binding"/>
    <property type="evidence" value="ECO:0007669"/>
    <property type="project" value="InterPro"/>
</dbReference>
<dbReference type="EMBL" id="CP032485">
    <property type="protein sequence ID" value="QDH25359.1"/>
    <property type="molecule type" value="Genomic_DNA"/>
</dbReference>
<dbReference type="RefSeq" id="WP_141493208.1">
    <property type="nucleotide sequence ID" value="NZ_CP032485.1"/>
</dbReference>